<organism evidence="1 2">
    <name type="scientific">Eumeta variegata</name>
    <name type="common">Bagworm moth</name>
    <name type="synonym">Eumeta japonica</name>
    <dbReference type="NCBI Taxonomy" id="151549"/>
    <lineage>
        <taxon>Eukaryota</taxon>
        <taxon>Metazoa</taxon>
        <taxon>Ecdysozoa</taxon>
        <taxon>Arthropoda</taxon>
        <taxon>Hexapoda</taxon>
        <taxon>Insecta</taxon>
        <taxon>Pterygota</taxon>
        <taxon>Neoptera</taxon>
        <taxon>Endopterygota</taxon>
        <taxon>Lepidoptera</taxon>
        <taxon>Glossata</taxon>
        <taxon>Ditrysia</taxon>
        <taxon>Tineoidea</taxon>
        <taxon>Psychidae</taxon>
        <taxon>Oiketicinae</taxon>
        <taxon>Eumeta</taxon>
    </lineage>
</organism>
<sequence length="366" mass="42448">MVTTLFFLLNKYALVPDQSCPIHPIPETSHSGKSKGWNRDELTLLCDVFTLGGHRGFKHDCASMLVRVFERGEKTTKCDILIEGEKVKQVKEFVYLGTLFTNDGKHHRDIERRVNAENKANEALLAVLAVHNEVLILTLMYYSGSWVWLKKNESRINAVEMQSLHSMCGVSLKDRCRNSDLKDRCRLRKDVVTRVERGKFGDERANENGVCLLLLNQEFNFYATYTKFDHRRIHSYTWRRGEDKSMIVNDRLRSKVVDMRLYRGVNVGTDHFLLSNRETNEHSTHHRTWTIATPAESPMRYRSLRGNMISNEGGSTRWRGGRVIKHPHQQMTLSQLDINAAHAQRRRDADVARVRRELDKILNVES</sequence>
<protein>
    <submittedName>
        <fullName evidence="1">Uncharacterized protein</fullName>
    </submittedName>
</protein>
<dbReference type="EMBL" id="BGZK01000966">
    <property type="protein sequence ID" value="GBP66746.1"/>
    <property type="molecule type" value="Genomic_DNA"/>
</dbReference>
<dbReference type="STRING" id="151549.A0A4C1XS20"/>
<accession>A0A4C1XS20</accession>
<name>A0A4C1XS20_EUMVA</name>
<proteinExistence type="predicted"/>
<reference evidence="1 2" key="1">
    <citation type="journal article" date="2019" name="Commun. Biol.">
        <title>The bagworm genome reveals a unique fibroin gene that provides high tensile strength.</title>
        <authorList>
            <person name="Kono N."/>
            <person name="Nakamura H."/>
            <person name="Ohtoshi R."/>
            <person name="Tomita M."/>
            <person name="Numata K."/>
            <person name="Arakawa K."/>
        </authorList>
    </citation>
    <scope>NUCLEOTIDE SEQUENCE [LARGE SCALE GENOMIC DNA]</scope>
</reference>
<dbReference type="AlphaFoldDB" id="A0A4C1XS20"/>
<dbReference type="Proteomes" id="UP000299102">
    <property type="component" value="Unassembled WGS sequence"/>
</dbReference>
<evidence type="ECO:0000313" key="2">
    <source>
        <dbReference type="Proteomes" id="UP000299102"/>
    </source>
</evidence>
<gene>
    <name evidence="1" type="ORF">EVAR_28613_1</name>
</gene>
<keyword evidence="2" id="KW-1185">Reference proteome</keyword>
<dbReference type="OrthoDB" id="425681at2759"/>
<comment type="caution">
    <text evidence="1">The sequence shown here is derived from an EMBL/GenBank/DDBJ whole genome shotgun (WGS) entry which is preliminary data.</text>
</comment>
<evidence type="ECO:0000313" key="1">
    <source>
        <dbReference type="EMBL" id="GBP66746.1"/>
    </source>
</evidence>